<dbReference type="GO" id="GO:0019310">
    <property type="term" value="P:inositol catabolic process"/>
    <property type="evidence" value="ECO:0007669"/>
    <property type="project" value="InterPro"/>
</dbReference>
<evidence type="ECO:0000313" key="12">
    <source>
        <dbReference type="EMBL" id="CAH1431976.1"/>
    </source>
</evidence>
<feature type="region of interest" description="Disordered" evidence="11">
    <location>
        <begin position="1"/>
        <end position="25"/>
    </location>
</feature>
<dbReference type="EC" id="1.13.99.1" evidence="5"/>
<name>A0AAU9MY20_9ASTR</name>
<evidence type="ECO:0000256" key="10">
    <source>
        <dbReference type="ARBA" id="ARBA00023004"/>
    </source>
</evidence>
<evidence type="ECO:0000256" key="3">
    <source>
        <dbReference type="ARBA" id="ARBA00005167"/>
    </source>
</evidence>
<accession>A0AAU9MY20</accession>
<dbReference type="GO" id="GO:0050113">
    <property type="term" value="F:inositol oxygenase activity"/>
    <property type="evidence" value="ECO:0007669"/>
    <property type="project" value="UniProtKB-EC"/>
</dbReference>
<comment type="cofactor">
    <cofactor evidence="1">
        <name>Fe cation</name>
        <dbReference type="ChEBI" id="CHEBI:24875"/>
    </cofactor>
</comment>
<evidence type="ECO:0000256" key="2">
    <source>
        <dbReference type="ARBA" id="ARBA00004496"/>
    </source>
</evidence>
<comment type="caution">
    <text evidence="12">The sequence shown here is derived from an EMBL/GenBank/DDBJ whole genome shotgun (WGS) entry which is preliminary data.</text>
</comment>
<dbReference type="GO" id="GO:0005737">
    <property type="term" value="C:cytoplasm"/>
    <property type="evidence" value="ECO:0007669"/>
    <property type="project" value="UniProtKB-SubCell"/>
</dbReference>
<comment type="subcellular location">
    <subcellularLocation>
        <location evidence="2">Cytoplasm</location>
    </subcellularLocation>
</comment>
<dbReference type="GO" id="GO:0019853">
    <property type="term" value="P:L-ascorbic acid biosynthetic process"/>
    <property type="evidence" value="ECO:0007669"/>
    <property type="project" value="UniProtKB-KW"/>
</dbReference>
<comment type="similarity">
    <text evidence="4">Belongs to the myo-inositol oxygenase family.</text>
</comment>
<sequence length="110" mass="12680">MTVCVDQPQSDSEVVENKNYSNNNNNTNELVLDGGFVVPDNVASGGFDAPEINAFGHTFRDYDVESERQKQVEEFYRMNHINQTYEFVKKMREEQLKPLGKIIQMKIGFI</sequence>
<keyword evidence="10" id="KW-0408">Iron</keyword>
<comment type="pathway">
    <text evidence="3">Polyol metabolism; myo-inositol degradation into D-glucuronate; D-glucuronate from myo-inositol: step 1/1.</text>
</comment>
<evidence type="ECO:0000256" key="7">
    <source>
        <dbReference type="ARBA" id="ARBA00022644"/>
    </source>
</evidence>
<keyword evidence="9" id="KW-0560">Oxidoreductase</keyword>
<evidence type="ECO:0000256" key="4">
    <source>
        <dbReference type="ARBA" id="ARBA00005286"/>
    </source>
</evidence>
<keyword evidence="13" id="KW-1185">Reference proteome</keyword>
<proteinExistence type="inferred from homology"/>
<dbReference type="PANTHER" id="PTHR12588:SF12">
    <property type="entry name" value="INOSITOL OXYGENASE 1"/>
    <property type="match status" value="1"/>
</dbReference>
<dbReference type="PANTHER" id="PTHR12588">
    <property type="entry name" value="MYOINOSITOL OXYGENASE"/>
    <property type="match status" value="1"/>
</dbReference>
<reference evidence="12 13" key="1">
    <citation type="submission" date="2022-01" db="EMBL/GenBank/DDBJ databases">
        <authorList>
            <person name="Xiong W."/>
            <person name="Schranz E."/>
        </authorList>
    </citation>
    <scope>NUCLEOTIDE SEQUENCE [LARGE SCALE GENOMIC DNA]</scope>
</reference>
<evidence type="ECO:0000313" key="13">
    <source>
        <dbReference type="Proteomes" id="UP001157418"/>
    </source>
</evidence>
<dbReference type="GO" id="GO:0005506">
    <property type="term" value="F:iron ion binding"/>
    <property type="evidence" value="ECO:0007669"/>
    <property type="project" value="InterPro"/>
</dbReference>
<evidence type="ECO:0000256" key="5">
    <source>
        <dbReference type="ARBA" id="ARBA00011919"/>
    </source>
</evidence>
<keyword evidence="7" id="KW-0060">Ascorbate biosynthesis</keyword>
<evidence type="ECO:0000256" key="1">
    <source>
        <dbReference type="ARBA" id="ARBA00001962"/>
    </source>
</evidence>
<keyword evidence="6" id="KW-0963">Cytoplasm</keyword>
<protein>
    <recommendedName>
        <fullName evidence="5">inositol oxygenase</fullName>
        <ecNumber evidence="5">1.13.99.1</ecNumber>
    </recommendedName>
</protein>
<organism evidence="12 13">
    <name type="scientific">Lactuca virosa</name>
    <dbReference type="NCBI Taxonomy" id="75947"/>
    <lineage>
        <taxon>Eukaryota</taxon>
        <taxon>Viridiplantae</taxon>
        <taxon>Streptophyta</taxon>
        <taxon>Embryophyta</taxon>
        <taxon>Tracheophyta</taxon>
        <taxon>Spermatophyta</taxon>
        <taxon>Magnoliopsida</taxon>
        <taxon>eudicotyledons</taxon>
        <taxon>Gunneridae</taxon>
        <taxon>Pentapetalae</taxon>
        <taxon>asterids</taxon>
        <taxon>campanulids</taxon>
        <taxon>Asterales</taxon>
        <taxon>Asteraceae</taxon>
        <taxon>Cichorioideae</taxon>
        <taxon>Cichorieae</taxon>
        <taxon>Lactucinae</taxon>
        <taxon>Lactuca</taxon>
    </lineage>
</organism>
<dbReference type="EMBL" id="CAKMRJ010003334">
    <property type="protein sequence ID" value="CAH1431976.1"/>
    <property type="molecule type" value="Genomic_DNA"/>
</dbReference>
<gene>
    <name evidence="12" type="ORF">LVIROSA_LOCUS18664</name>
</gene>
<evidence type="ECO:0000256" key="6">
    <source>
        <dbReference type="ARBA" id="ARBA00022490"/>
    </source>
</evidence>
<keyword evidence="8" id="KW-0479">Metal-binding</keyword>
<dbReference type="Proteomes" id="UP001157418">
    <property type="component" value="Unassembled WGS sequence"/>
</dbReference>
<dbReference type="AlphaFoldDB" id="A0AAU9MY20"/>
<evidence type="ECO:0000256" key="11">
    <source>
        <dbReference type="SAM" id="MobiDB-lite"/>
    </source>
</evidence>
<evidence type="ECO:0000256" key="8">
    <source>
        <dbReference type="ARBA" id="ARBA00022723"/>
    </source>
</evidence>
<dbReference type="InterPro" id="IPR007828">
    <property type="entry name" value="Inositol_oxygenase"/>
</dbReference>
<evidence type="ECO:0000256" key="9">
    <source>
        <dbReference type="ARBA" id="ARBA00023002"/>
    </source>
</evidence>